<dbReference type="EMBL" id="CAJHCQ010000016">
    <property type="protein sequence ID" value="CAD6553167.1"/>
    <property type="molecule type" value="Genomic_DNA"/>
</dbReference>
<keyword evidence="3" id="KW-1185">Reference proteome</keyword>
<gene>
    <name evidence="2" type="ORF">LMG27952_05396</name>
</gene>
<keyword evidence="1" id="KW-0812">Transmembrane</keyword>
<keyword evidence="1" id="KW-0472">Membrane</keyword>
<evidence type="ECO:0000313" key="3">
    <source>
        <dbReference type="Proteomes" id="UP000656319"/>
    </source>
</evidence>
<keyword evidence="1" id="KW-1133">Transmembrane helix</keyword>
<organism evidence="2 3">
    <name type="scientific">Paraburkholderia hiiakae</name>
    <dbReference type="NCBI Taxonomy" id="1081782"/>
    <lineage>
        <taxon>Bacteria</taxon>
        <taxon>Pseudomonadati</taxon>
        <taxon>Pseudomonadota</taxon>
        <taxon>Betaproteobacteria</taxon>
        <taxon>Burkholderiales</taxon>
        <taxon>Burkholderiaceae</taxon>
        <taxon>Paraburkholderia</taxon>
    </lineage>
</organism>
<evidence type="ECO:0000256" key="1">
    <source>
        <dbReference type="SAM" id="Phobius"/>
    </source>
</evidence>
<reference evidence="2 3" key="1">
    <citation type="submission" date="2020-10" db="EMBL/GenBank/DDBJ databases">
        <authorList>
            <person name="Peeters C."/>
        </authorList>
    </citation>
    <scope>NUCLEOTIDE SEQUENCE [LARGE SCALE GENOMIC DNA]</scope>
    <source>
        <strain evidence="2 3">LMG 27952</strain>
    </source>
</reference>
<sequence length="160" mass="17480">MASWQRGDLLAECVLWIAVRVVFVTGFVFAALFEAFACFAWLLALRPAVVIEIALTPAIQGAAAQLAMTAAAQPGSMLQLPVVQQADDVKRVTAAAAGTLRATLTETRKFLGYLRRVLRVFAGSLTPQPLNRCTRRWQFTLAMKCATTCLGQPEYDLSRC</sequence>
<name>A0ABN7I8F3_9BURK</name>
<protein>
    <submittedName>
        <fullName evidence="2">Uncharacterized protein</fullName>
    </submittedName>
</protein>
<accession>A0ABN7I8F3</accession>
<proteinExistence type="predicted"/>
<evidence type="ECO:0000313" key="2">
    <source>
        <dbReference type="EMBL" id="CAD6553167.1"/>
    </source>
</evidence>
<comment type="caution">
    <text evidence="2">The sequence shown here is derived from an EMBL/GenBank/DDBJ whole genome shotgun (WGS) entry which is preliminary data.</text>
</comment>
<dbReference type="RefSeq" id="WP_201698938.1">
    <property type="nucleotide sequence ID" value="NZ_CAJHCQ010000016.1"/>
</dbReference>
<dbReference type="Proteomes" id="UP000656319">
    <property type="component" value="Unassembled WGS sequence"/>
</dbReference>
<feature type="transmembrane region" description="Helical" evidence="1">
    <location>
        <begin position="14"/>
        <end position="43"/>
    </location>
</feature>